<feature type="domain" description="LppM" evidence="3">
    <location>
        <begin position="25"/>
        <end position="165"/>
    </location>
</feature>
<keyword evidence="2" id="KW-0732">Signal</keyword>
<sequence length="221" mass="24005">MRQSRIKTIIGALLLLPLLGACQSDAQIQINPDLTASGTIHLNVPKAEINADDASCQALARNVNQVQKQNHQDPRDMLTLSVAKDDSNAEALDCTLEFKNFNPNVNKTVLYQEGNAYTLLTKDPAEFVKSLAVAPENVKITLTFPTQITGAQGGKINGNTITFNSLDELTQAPAIVAGDPAPTTWETLRPWVLGVGALVLISLTAYVLWWNNQSPENKTKK</sequence>
<keyword evidence="1" id="KW-0812">Transmembrane</keyword>
<dbReference type="PROSITE" id="PS51257">
    <property type="entry name" value="PROKAR_LIPOPROTEIN"/>
    <property type="match status" value="1"/>
</dbReference>
<dbReference type="OrthoDB" id="4793553at2"/>
<keyword evidence="1" id="KW-0472">Membrane</keyword>
<gene>
    <name evidence="4" type="ORF">BSR29_01255</name>
</gene>
<name>A0A1Q5PQC3_9ACTO</name>
<keyword evidence="1" id="KW-1133">Transmembrane helix</keyword>
<evidence type="ECO:0000259" key="3">
    <source>
        <dbReference type="Pfam" id="PF21946"/>
    </source>
</evidence>
<evidence type="ECO:0000256" key="1">
    <source>
        <dbReference type="SAM" id="Phobius"/>
    </source>
</evidence>
<protein>
    <recommendedName>
        <fullName evidence="3">LppM domain-containing protein</fullName>
    </recommendedName>
</protein>
<comment type="caution">
    <text evidence="4">The sequence shown here is derived from an EMBL/GenBank/DDBJ whole genome shotgun (WGS) entry which is preliminary data.</text>
</comment>
<dbReference type="Proteomes" id="UP000186785">
    <property type="component" value="Unassembled WGS sequence"/>
</dbReference>
<reference evidence="4 5" key="1">
    <citation type="submission" date="2016-11" db="EMBL/GenBank/DDBJ databases">
        <title>Actinomyces gypaetusis sp. nov. isolated from the vulture Gypaetus barbatus in Qinghai Tibet Plateau China.</title>
        <authorList>
            <person name="Meng X."/>
        </authorList>
    </citation>
    <scope>NUCLEOTIDE SEQUENCE [LARGE SCALE GENOMIC DNA]</scope>
    <source>
        <strain evidence="4 5">VUL4_2</strain>
    </source>
</reference>
<evidence type="ECO:0000313" key="5">
    <source>
        <dbReference type="Proteomes" id="UP000186785"/>
    </source>
</evidence>
<evidence type="ECO:0000256" key="2">
    <source>
        <dbReference type="SAM" id="SignalP"/>
    </source>
</evidence>
<feature type="chain" id="PRO_5013202730" description="LppM domain-containing protein" evidence="2">
    <location>
        <begin position="27"/>
        <end position="221"/>
    </location>
</feature>
<dbReference type="InterPro" id="IPR053807">
    <property type="entry name" value="LppM"/>
</dbReference>
<feature type="signal peptide" evidence="2">
    <location>
        <begin position="1"/>
        <end position="26"/>
    </location>
</feature>
<organism evidence="4 5">
    <name type="scientific">Boudabousia liubingyangii</name>
    <dbReference type="NCBI Taxonomy" id="1921764"/>
    <lineage>
        <taxon>Bacteria</taxon>
        <taxon>Bacillati</taxon>
        <taxon>Actinomycetota</taxon>
        <taxon>Actinomycetes</taxon>
        <taxon>Actinomycetales</taxon>
        <taxon>Actinomycetaceae</taxon>
        <taxon>Boudabousia</taxon>
    </lineage>
</organism>
<keyword evidence="5" id="KW-1185">Reference proteome</keyword>
<dbReference type="AlphaFoldDB" id="A0A1Q5PQC3"/>
<feature type="transmembrane region" description="Helical" evidence="1">
    <location>
        <begin position="191"/>
        <end position="211"/>
    </location>
</feature>
<proteinExistence type="predicted"/>
<dbReference type="EMBL" id="MQSV01000001">
    <property type="protein sequence ID" value="OKL49615.1"/>
    <property type="molecule type" value="Genomic_DNA"/>
</dbReference>
<dbReference type="RefSeq" id="WP_073708506.1">
    <property type="nucleotide sequence ID" value="NZ_MQSV01000001.1"/>
</dbReference>
<dbReference type="Pfam" id="PF21946">
    <property type="entry name" value="LppM"/>
    <property type="match status" value="1"/>
</dbReference>
<accession>A0A1Q5PQC3</accession>
<evidence type="ECO:0000313" key="4">
    <source>
        <dbReference type="EMBL" id="OKL49615.1"/>
    </source>
</evidence>